<keyword evidence="2" id="KW-1185">Reference proteome</keyword>
<name>A0A7R8AKK2_9EURO</name>
<gene>
    <name evidence="1" type="ORF">APUU_21232A</name>
</gene>
<dbReference type="GeneID" id="64970805"/>
<protein>
    <submittedName>
        <fullName evidence="1">Uncharacterized protein</fullName>
    </submittedName>
</protein>
<reference evidence="1" key="2">
    <citation type="submission" date="2021-02" db="EMBL/GenBank/DDBJ databases">
        <title>Aspergillus puulaauensis MK2 genome sequence.</title>
        <authorList>
            <person name="Futagami T."/>
            <person name="Mori K."/>
            <person name="Kadooka C."/>
            <person name="Tanaka T."/>
        </authorList>
    </citation>
    <scope>NUCLEOTIDE SEQUENCE</scope>
    <source>
        <strain evidence="1">MK2</strain>
    </source>
</reference>
<accession>A0A7R8AKK2</accession>
<dbReference type="OrthoDB" id="2103397at2759"/>
<dbReference type="KEGG" id="apuu:APUU_21232A"/>
<dbReference type="EMBL" id="AP024444">
    <property type="protein sequence ID" value="BCS20800.1"/>
    <property type="molecule type" value="Genomic_DNA"/>
</dbReference>
<evidence type="ECO:0000313" key="1">
    <source>
        <dbReference type="EMBL" id="BCS20800.1"/>
    </source>
</evidence>
<dbReference type="RefSeq" id="XP_041552994.1">
    <property type="nucleotide sequence ID" value="XM_041699961.1"/>
</dbReference>
<evidence type="ECO:0000313" key="2">
    <source>
        <dbReference type="Proteomes" id="UP000654913"/>
    </source>
</evidence>
<reference evidence="1" key="1">
    <citation type="submission" date="2021-01" db="EMBL/GenBank/DDBJ databases">
        <authorList>
            <consortium name="Aspergillus puulaauensis MK2 genome sequencing consortium"/>
            <person name="Kazuki M."/>
            <person name="Futagami T."/>
        </authorList>
    </citation>
    <scope>NUCLEOTIDE SEQUENCE</scope>
    <source>
        <strain evidence="1">MK2</strain>
    </source>
</reference>
<dbReference type="AlphaFoldDB" id="A0A7R8AKK2"/>
<dbReference type="Proteomes" id="UP000654913">
    <property type="component" value="Chromosome 2"/>
</dbReference>
<proteinExistence type="predicted"/>
<sequence>MDRLQTVEEPLEVVVTYALKYGERAGRDLNLVVLRKGTPGLEAESEEVLAAMTAVYRARKAAWDVADLYGLHTESYDWRFFHVNDSGQYSRLSLSWDTDRQKIVGLLWKIMDQAIILAQPGRGVNGTMQ</sequence>
<organism evidence="1 2">
    <name type="scientific">Aspergillus puulaauensis</name>
    <dbReference type="NCBI Taxonomy" id="1220207"/>
    <lineage>
        <taxon>Eukaryota</taxon>
        <taxon>Fungi</taxon>
        <taxon>Dikarya</taxon>
        <taxon>Ascomycota</taxon>
        <taxon>Pezizomycotina</taxon>
        <taxon>Eurotiomycetes</taxon>
        <taxon>Eurotiomycetidae</taxon>
        <taxon>Eurotiales</taxon>
        <taxon>Aspergillaceae</taxon>
        <taxon>Aspergillus</taxon>
    </lineage>
</organism>